<keyword evidence="6 8" id="KW-0539">Nucleus</keyword>
<dbReference type="Gene3D" id="3.10.20.90">
    <property type="entry name" value="Phosphatidylinositol 3-kinase Catalytic Subunit, Chain A, domain 1"/>
    <property type="match status" value="1"/>
</dbReference>
<evidence type="ECO:0000256" key="2">
    <source>
        <dbReference type="ARBA" id="ARBA00006728"/>
    </source>
</evidence>
<name>A0ABQ8B696_BRANA</name>
<reference evidence="11 12" key="1">
    <citation type="submission" date="2021-05" db="EMBL/GenBank/DDBJ databases">
        <title>Genome Assembly of Synthetic Allotetraploid Brassica napus Reveals Homoeologous Exchanges between Subgenomes.</title>
        <authorList>
            <person name="Davis J.T."/>
        </authorList>
    </citation>
    <scope>NUCLEOTIDE SEQUENCE [LARGE SCALE GENOMIC DNA]</scope>
    <source>
        <strain evidence="12">cv. Da-Ae</strain>
        <tissue evidence="11">Seedling</tissue>
    </source>
</reference>
<proteinExistence type="inferred from homology"/>
<evidence type="ECO:0000313" key="11">
    <source>
        <dbReference type="EMBL" id="KAH0900326.1"/>
    </source>
</evidence>
<feature type="compositionally biased region" description="Polar residues" evidence="9">
    <location>
        <begin position="16"/>
        <end position="34"/>
    </location>
</feature>
<evidence type="ECO:0000256" key="5">
    <source>
        <dbReference type="ARBA" id="ARBA00023163"/>
    </source>
</evidence>
<dbReference type="InterPro" id="IPR053793">
    <property type="entry name" value="PB1-like"/>
</dbReference>
<sequence>MFSEGVVANQSVMKKEATQNIPKGQGSATNNSYSPPAAKAQIVGWPPVRSYRKNTLATTCKNSDEVDGKPGYEAALFVKVSMDGALYLRKVDLRSYTNYMELSSALEKMFTTFTLGEMFSLDAGKDKLCETKLKDLLNGKDYVLTYEDKDGDWMLVGDVPWDVLLYDRYCDVFAAAAPRAMKKSKMRA</sequence>
<comment type="similarity">
    <text evidence="2 8">Belongs to the Aux/IAA family.</text>
</comment>
<evidence type="ECO:0000259" key="10">
    <source>
        <dbReference type="PROSITE" id="PS51745"/>
    </source>
</evidence>
<keyword evidence="7 8" id="KW-0927">Auxin signaling pathway</keyword>
<gene>
    <name evidence="11" type="ORF">HID58_049894</name>
</gene>
<organism evidence="11 12">
    <name type="scientific">Brassica napus</name>
    <name type="common">Rape</name>
    <dbReference type="NCBI Taxonomy" id="3708"/>
    <lineage>
        <taxon>Eukaryota</taxon>
        <taxon>Viridiplantae</taxon>
        <taxon>Streptophyta</taxon>
        <taxon>Embryophyta</taxon>
        <taxon>Tracheophyta</taxon>
        <taxon>Spermatophyta</taxon>
        <taxon>Magnoliopsida</taxon>
        <taxon>eudicotyledons</taxon>
        <taxon>Gunneridae</taxon>
        <taxon>Pentapetalae</taxon>
        <taxon>rosids</taxon>
        <taxon>malvids</taxon>
        <taxon>Brassicales</taxon>
        <taxon>Brassicaceae</taxon>
        <taxon>Brassiceae</taxon>
        <taxon>Brassica</taxon>
    </lineage>
</organism>
<evidence type="ECO:0000256" key="1">
    <source>
        <dbReference type="ARBA" id="ARBA00004123"/>
    </source>
</evidence>
<comment type="subunit">
    <text evidence="8">Homodimers and heterodimers.</text>
</comment>
<evidence type="ECO:0000313" key="12">
    <source>
        <dbReference type="Proteomes" id="UP000824890"/>
    </source>
</evidence>
<dbReference type="PANTHER" id="PTHR31734">
    <property type="entry name" value="AUXIN-RESPONSIVE PROTEIN IAA17"/>
    <property type="match status" value="1"/>
</dbReference>
<dbReference type="SUPFAM" id="SSF54277">
    <property type="entry name" value="CAD &amp; PB1 domains"/>
    <property type="match status" value="1"/>
</dbReference>
<dbReference type="InterPro" id="IPR003311">
    <property type="entry name" value="AUX_IAA"/>
</dbReference>
<evidence type="ECO:0000256" key="4">
    <source>
        <dbReference type="ARBA" id="ARBA00023015"/>
    </source>
</evidence>
<comment type="function">
    <text evidence="8">Aux/IAA proteins are short-lived transcriptional factors that function as repressors of early auxin response genes at low auxin concentrations.</text>
</comment>
<evidence type="ECO:0000256" key="9">
    <source>
        <dbReference type="SAM" id="MobiDB-lite"/>
    </source>
</evidence>
<protein>
    <recommendedName>
        <fullName evidence="8">Auxin-responsive protein</fullName>
    </recommendedName>
</protein>
<evidence type="ECO:0000256" key="7">
    <source>
        <dbReference type="ARBA" id="ARBA00023294"/>
    </source>
</evidence>
<accession>A0ABQ8B696</accession>
<feature type="region of interest" description="Disordered" evidence="9">
    <location>
        <begin position="16"/>
        <end position="35"/>
    </location>
</feature>
<keyword evidence="4 8" id="KW-0805">Transcription regulation</keyword>
<comment type="subcellular location">
    <subcellularLocation>
        <location evidence="1 8">Nucleus</location>
    </subcellularLocation>
</comment>
<evidence type="ECO:0000256" key="6">
    <source>
        <dbReference type="ARBA" id="ARBA00023242"/>
    </source>
</evidence>
<dbReference type="InterPro" id="IPR033389">
    <property type="entry name" value="AUX/IAA_dom"/>
</dbReference>
<keyword evidence="12" id="KW-1185">Reference proteome</keyword>
<keyword evidence="3 8" id="KW-0678">Repressor</keyword>
<evidence type="ECO:0000256" key="8">
    <source>
        <dbReference type="RuleBase" id="RU004549"/>
    </source>
</evidence>
<evidence type="ECO:0000256" key="3">
    <source>
        <dbReference type="ARBA" id="ARBA00022491"/>
    </source>
</evidence>
<dbReference type="EMBL" id="JAGKQM010000012">
    <property type="protein sequence ID" value="KAH0900326.1"/>
    <property type="molecule type" value="Genomic_DNA"/>
</dbReference>
<comment type="caution">
    <text evidence="11">The sequence shown here is derived from an EMBL/GenBank/DDBJ whole genome shotgun (WGS) entry which is preliminary data.</text>
</comment>
<dbReference type="PROSITE" id="PS51745">
    <property type="entry name" value="PB1"/>
    <property type="match status" value="1"/>
</dbReference>
<dbReference type="Pfam" id="PF02309">
    <property type="entry name" value="AUX_IAA"/>
    <property type="match status" value="1"/>
</dbReference>
<dbReference type="Proteomes" id="UP000824890">
    <property type="component" value="Unassembled WGS sequence"/>
</dbReference>
<feature type="domain" description="PB1" evidence="10">
    <location>
        <begin position="75"/>
        <end position="173"/>
    </location>
</feature>
<dbReference type="PANTHER" id="PTHR31734:SF172">
    <property type="entry name" value="AUXIN-RESPONSIVE PROTEIN"/>
    <property type="match status" value="1"/>
</dbReference>
<keyword evidence="5 8" id="KW-0804">Transcription</keyword>